<dbReference type="SUPFAM" id="SSF51197">
    <property type="entry name" value="Clavaminate synthase-like"/>
    <property type="match status" value="1"/>
</dbReference>
<dbReference type="Gene3D" id="2.60.120.650">
    <property type="entry name" value="Cupin"/>
    <property type="match status" value="1"/>
</dbReference>
<keyword evidence="3" id="KW-1185">Reference proteome</keyword>
<name>A0A1E1JY65_9HELO</name>
<organism evidence="2 3">
    <name type="scientific">Rhynchosporium graminicola</name>
    <dbReference type="NCBI Taxonomy" id="2792576"/>
    <lineage>
        <taxon>Eukaryota</taxon>
        <taxon>Fungi</taxon>
        <taxon>Dikarya</taxon>
        <taxon>Ascomycota</taxon>
        <taxon>Pezizomycotina</taxon>
        <taxon>Leotiomycetes</taxon>
        <taxon>Helotiales</taxon>
        <taxon>Ploettnerulaceae</taxon>
        <taxon>Rhynchosporium</taxon>
    </lineage>
</organism>
<dbReference type="InterPro" id="IPR003347">
    <property type="entry name" value="JmjC_dom"/>
</dbReference>
<protein>
    <recommendedName>
        <fullName evidence="1">JmjC domain-containing protein</fullName>
    </recommendedName>
</protein>
<dbReference type="PANTHER" id="PTHR12461">
    <property type="entry name" value="HYPOXIA-INDUCIBLE FACTOR 1 ALPHA INHIBITOR-RELATED"/>
    <property type="match status" value="1"/>
</dbReference>
<evidence type="ECO:0000259" key="1">
    <source>
        <dbReference type="PROSITE" id="PS51184"/>
    </source>
</evidence>
<dbReference type="PROSITE" id="PS51184">
    <property type="entry name" value="JMJC"/>
    <property type="match status" value="1"/>
</dbReference>
<reference evidence="3" key="1">
    <citation type="submission" date="2016-03" db="EMBL/GenBank/DDBJ databases">
        <authorList>
            <person name="Ploux O."/>
        </authorList>
    </citation>
    <scope>NUCLEOTIDE SEQUENCE [LARGE SCALE GENOMIC DNA]</scope>
    <source>
        <strain evidence="3">UK7</strain>
    </source>
</reference>
<evidence type="ECO:0000313" key="3">
    <source>
        <dbReference type="Proteomes" id="UP000178129"/>
    </source>
</evidence>
<feature type="domain" description="JmjC" evidence="1">
    <location>
        <begin position="155"/>
        <end position="334"/>
    </location>
</feature>
<comment type="caution">
    <text evidence="2">The sequence shown here is derived from an EMBL/GenBank/DDBJ whole genome shotgun (WGS) entry which is preliminary data.</text>
</comment>
<evidence type="ECO:0000313" key="2">
    <source>
        <dbReference type="EMBL" id="CZS90662.1"/>
    </source>
</evidence>
<dbReference type="EMBL" id="FJUW01000004">
    <property type="protein sequence ID" value="CZS90662.1"/>
    <property type="molecule type" value="Genomic_DNA"/>
</dbReference>
<proteinExistence type="predicted"/>
<sequence length="334" mass="36466">MLRVRIALTRSIHSSRRFYGSQNALPAVATIAGPLDLIDVAEFRAKAFTPENPLLITAGERRSVEEADLSAYSIPAADKWFVSRASSSTGAGGEQGREVLLSKEYLAPFADTILPYELITPSAENVGVGDNKELSNILKHYIQDSEGTTFHRFSAPFSLLQLCSQAPSPRPALYIAQAQLIDLPLALRADVPTPHLVLQAGKGDVYDANLWMGIPPTYTPLHKDPNPNLFLQLASQKRVRLFEPSTGAGIFRHVQKSIGRAGHGGAIRGNEMMEGLERRGLHDAVWGKGMDNETSGGYETIVGPGDALFIPKGWWHSFMSVGNGMNGSANWWFR</sequence>
<dbReference type="InterPro" id="IPR041667">
    <property type="entry name" value="Cupin_8"/>
</dbReference>
<dbReference type="STRING" id="914237.A0A1E1JY65"/>
<dbReference type="PANTHER" id="PTHR12461:SF105">
    <property type="entry name" value="HYPOXIA-INDUCIBLE FACTOR 1-ALPHA INHIBITOR"/>
    <property type="match status" value="1"/>
</dbReference>
<dbReference type="InParanoid" id="A0A1E1JY65"/>
<dbReference type="AlphaFoldDB" id="A0A1E1JY65"/>
<dbReference type="Pfam" id="PF13621">
    <property type="entry name" value="Cupin_8"/>
    <property type="match status" value="1"/>
</dbReference>
<accession>A0A1E1JY65</accession>
<gene>
    <name evidence="2" type="ORF">RCO7_06795</name>
</gene>
<dbReference type="Proteomes" id="UP000178129">
    <property type="component" value="Unassembled WGS sequence"/>
</dbReference>